<dbReference type="Pfam" id="PF00005">
    <property type="entry name" value="ABC_tran"/>
    <property type="match status" value="1"/>
</dbReference>
<dbReference type="SUPFAM" id="SSF52540">
    <property type="entry name" value="P-loop containing nucleoside triphosphate hydrolases"/>
    <property type="match status" value="1"/>
</dbReference>
<dbReference type="InterPro" id="IPR036640">
    <property type="entry name" value="ABC1_TM_sf"/>
</dbReference>
<feature type="domain" description="ABC transporter" evidence="8">
    <location>
        <begin position="341"/>
        <end position="556"/>
    </location>
</feature>
<dbReference type="InterPro" id="IPR027417">
    <property type="entry name" value="P-loop_NTPase"/>
</dbReference>
<evidence type="ECO:0000259" key="9">
    <source>
        <dbReference type="PROSITE" id="PS50929"/>
    </source>
</evidence>
<dbReference type="EMBL" id="JPQZ01000014">
    <property type="protein sequence ID" value="KKO75709.1"/>
    <property type="molecule type" value="Genomic_DNA"/>
</dbReference>
<dbReference type="OrthoDB" id="6500128at2759"/>
<keyword evidence="4" id="KW-0067">ATP-binding</keyword>
<keyword evidence="11" id="KW-1185">Reference proteome</keyword>
<sequence length="557" mass="63982">MSISSSKKNNFTEIRILKLCLKYYLSDVKNIKLMFCVLISSILAKHVISYFLKKLIYDLNSTNNLTNDCQIIFICHILYSIFSSSSQYIILCCSTLFQSNTSKRALLKILKYEAGDSIDLSSGKTQFAISEGSLAMSKLFEHCILELLQKVGYFISDFLLIYRNTSKIHLYFCFFIVILAIFIHIKGAMVAMKCKKDMNSARGICDKLIYEDITNYEIIKSFQTEDYHLEDYNNKLNLWKAASLKHNKTVVLLSFMDDIIFLLAAFISILILQLQNVSNPVKYRNIYDSFLSLEKTIENISGIFRKYKEALVTSKLILYYLEVINEEVKGTSVKDTFKKEIVFRNVGYSINGIQIFKNINFVLKKGDKACIFGKNGSGKSTISKILTRLCYIDSGSVTIDDIDIYEILITKYRKLITYVPQETILFDESVVFNLSYGNNEPFASIVEECKKMGIHKDILKLEDGYNTILGERGLNINGGLRQKIFYVRALLSKAQVYIFDEPTNNLDEKSSNNVIDLILGERFFDKTVLVVCHDYGHVKKFPKIFKFINGKIFTEVK</sequence>
<dbReference type="InterPro" id="IPR039421">
    <property type="entry name" value="Type_1_exporter"/>
</dbReference>
<dbReference type="GO" id="GO:0016887">
    <property type="term" value="F:ATP hydrolysis activity"/>
    <property type="evidence" value="ECO:0007669"/>
    <property type="project" value="InterPro"/>
</dbReference>
<dbReference type="PROSITE" id="PS50893">
    <property type="entry name" value="ABC_TRANSPORTER_2"/>
    <property type="match status" value="1"/>
</dbReference>
<evidence type="ECO:0000256" key="6">
    <source>
        <dbReference type="ARBA" id="ARBA00023136"/>
    </source>
</evidence>
<dbReference type="InterPro" id="IPR011527">
    <property type="entry name" value="ABC1_TM_dom"/>
</dbReference>
<dbReference type="InterPro" id="IPR003439">
    <property type="entry name" value="ABC_transporter-like_ATP-bd"/>
</dbReference>
<feature type="transmembrane region" description="Helical" evidence="7">
    <location>
        <begin position="71"/>
        <end position="97"/>
    </location>
</feature>
<dbReference type="RefSeq" id="XP_024331451.1">
    <property type="nucleotide sequence ID" value="XM_024474040.1"/>
</dbReference>
<dbReference type="PROSITE" id="PS50929">
    <property type="entry name" value="ABC_TM1F"/>
    <property type="match status" value="1"/>
</dbReference>
<comment type="caution">
    <text evidence="10">The sequence shown here is derived from an EMBL/GenBank/DDBJ whole genome shotgun (WGS) entry which is preliminary data.</text>
</comment>
<feature type="transmembrane region" description="Helical" evidence="7">
    <location>
        <begin position="168"/>
        <end position="192"/>
    </location>
</feature>
<dbReference type="PANTHER" id="PTHR24221:SF503">
    <property type="entry name" value="MITOCHONDRIAL POTASSIUM CHANNEL ATP-BINDING SUBUNIT"/>
    <property type="match status" value="1"/>
</dbReference>
<organism evidence="10 11">
    <name type="scientific">Vairimorpha ceranae</name>
    <dbReference type="NCBI Taxonomy" id="40302"/>
    <lineage>
        <taxon>Eukaryota</taxon>
        <taxon>Fungi</taxon>
        <taxon>Fungi incertae sedis</taxon>
        <taxon>Microsporidia</taxon>
        <taxon>Nosematidae</taxon>
        <taxon>Vairimorpha</taxon>
    </lineage>
</organism>
<feature type="transmembrane region" description="Helical" evidence="7">
    <location>
        <begin position="250"/>
        <end position="272"/>
    </location>
</feature>
<dbReference type="Proteomes" id="UP000034350">
    <property type="component" value="Unassembled WGS sequence"/>
</dbReference>
<name>A0A0F9ZDV1_9MICR</name>
<evidence type="ECO:0000313" key="10">
    <source>
        <dbReference type="EMBL" id="KKO75709.1"/>
    </source>
</evidence>
<feature type="domain" description="ABC transmembrane type-1" evidence="9">
    <location>
        <begin position="47"/>
        <end position="271"/>
    </location>
</feature>
<dbReference type="GO" id="GO:0005524">
    <property type="term" value="F:ATP binding"/>
    <property type="evidence" value="ECO:0007669"/>
    <property type="project" value="UniProtKB-KW"/>
</dbReference>
<dbReference type="GO" id="GO:0016020">
    <property type="term" value="C:membrane"/>
    <property type="evidence" value="ECO:0007669"/>
    <property type="project" value="UniProtKB-SubCell"/>
</dbReference>
<keyword evidence="6 7" id="KW-0472">Membrane</keyword>
<comment type="subcellular location">
    <subcellularLocation>
        <location evidence="1">Membrane</location>
        <topology evidence="1">Multi-pass membrane protein</topology>
    </subcellularLocation>
</comment>
<dbReference type="VEuPathDB" id="MicrosporidiaDB:NCER_100673"/>
<evidence type="ECO:0000313" key="11">
    <source>
        <dbReference type="Proteomes" id="UP000034350"/>
    </source>
</evidence>
<evidence type="ECO:0000259" key="8">
    <source>
        <dbReference type="PROSITE" id="PS50893"/>
    </source>
</evidence>
<evidence type="ECO:0000256" key="5">
    <source>
        <dbReference type="ARBA" id="ARBA00022989"/>
    </source>
</evidence>
<dbReference type="AlphaFoldDB" id="A0A0F9ZDV1"/>
<feature type="transmembrane region" description="Helical" evidence="7">
    <location>
        <begin position="31"/>
        <end position="51"/>
    </location>
</feature>
<evidence type="ECO:0000256" key="4">
    <source>
        <dbReference type="ARBA" id="ARBA00022840"/>
    </source>
</evidence>
<evidence type="ECO:0000256" key="7">
    <source>
        <dbReference type="SAM" id="Phobius"/>
    </source>
</evidence>
<dbReference type="Gene3D" id="3.40.50.300">
    <property type="entry name" value="P-loop containing nucleotide triphosphate hydrolases"/>
    <property type="match status" value="1"/>
</dbReference>
<gene>
    <name evidence="10" type="ORF">AAJ76_1400053956</name>
</gene>
<dbReference type="GeneID" id="36318943"/>
<reference evidence="10 11" key="1">
    <citation type="journal article" date="2015" name="Environ. Microbiol.">
        <title>Genome analyses suggest the presence of polyploidy and recent human-driven expansions in eight global populations of the honeybee pathogen Nosema ceranae.</title>
        <authorList>
            <person name="Pelin A."/>
            <person name="Selman M."/>
            <person name="Aris-Brosou S."/>
            <person name="Farinelli L."/>
            <person name="Corradi N."/>
        </authorList>
    </citation>
    <scope>NUCLEOTIDE SEQUENCE [LARGE SCALE GENOMIC DNA]</scope>
    <source>
        <strain evidence="10 11">PA08 1199</strain>
    </source>
</reference>
<keyword evidence="3" id="KW-0547">Nucleotide-binding</keyword>
<keyword evidence="2 7" id="KW-0812">Transmembrane</keyword>
<dbReference type="InterPro" id="IPR003593">
    <property type="entry name" value="AAA+_ATPase"/>
</dbReference>
<evidence type="ECO:0000256" key="1">
    <source>
        <dbReference type="ARBA" id="ARBA00004141"/>
    </source>
</evidence>
<protein>
    <submittedName>
        <fullName evidence="10">Multidrug resistance protein atm1</fullName>
    </submittedName>
</protein>
<dbReference type="SUPFAM" id="SSF90123">
    <property type="entry name" value="ABC transporter transmembrane region"/>
    <property type="match status" value="1"/>
</dbReference>
<dbReference type="SMART" id="SM00382">
    <property type="entry name" value="AAA"/>
    <property type="match status" value="1"/>
</dbReference>
<dbReference type="VEuPathDB" id="MicrosporidiaDB:G9O61_00g011350"/>
<dbReference type="Pfam" id="PF00664">
    <property type="entry name" value="ABC_membrane"/>
    <property type="match status" value="1"/>
</dbReference>
<dbReference type="GO" id="GO:0140359">
    <property type="term" value="F:ABC-type transporter activity"/>
    <property type="evidence" value="ECO:0007669"/>
    <property type="project" value="InterPro"/>
</dbReference>
<dbReference type="PANTHER" id="PTHR24221">
    <property type="entry name" value="ATP-BINDING CASSETTE SUB-FAMILY B"/>
    <property type="match status" value="1"/>
</dbReference>
<evidence type="ECO:0000256" key="2">
    <source>
        <dbReference type="ARBA" id="ARBA00022692"/>
    </source>
</evidence>
<accession>A0A0F9ZDV1</accession>
<dbReference type="Gene3D" id="1.20.1560.10">
    <property type="entry name" value="ABC transporter type 1, transmembrane domain"/>
    <property type="match status" value="1"/>
</dbReference>
<proteinExistence type="predicted"/>
<dbReference type="VEuPathDB" id="MicrosporidiaDB:AAJ76_1400053956"/>
<evidence type="ECO:0000256" key="3">
    <source>
        <dbReference type="ARBA" id="ARBA00022741"/>
    </source>
</evidence>
<keyword evidence="5 7" id="KW-1133">Transmembrane helix</keyword>